<gene>
    <name evidence="1" type="ORF">EVAR_36460_1</name>
</gene>
<name>A0A4C1VSE0_EUMVA</name>
<reference evidence="1 2" key="1">
    <citation type="journal article" date="2019" name="Commun. Biol.">
        <title>The bagworm genome reveals a unique fibroin gene that provides high tensile strength.</title>
        <authorList>
            <person name="Kono N."/>
            <person name="Nakamura H."/>
            <person name="Ohtoshi R."/>
            <person name="Tomita M."/>
            <person name="Numata K."/>
            <person name="Arakawa K."/>
        </authorList>
    </citation>
    <scope>NUCLEOTIDE SEQUENCE [LARGE SCALE GENOMIC DNA]</scope>
</reference>
<protein>
    <submittedName>
        <fullName evidence="1">Uncharacterized protein</fullName>
    </submittedName>
</protein>
<dbReference type="EMBL" id="BGZK01000386">
    <property type="protein sequence ID" value="GBP40724.1"/>
    <property type="molecule type" value="Genomic_DNA"/>
</dbReference>
<dbReference type="Proteomes" id="UP000299102">
    <property type="component" value="Unassembled WGS sequence"/>
</dbReference>
<keyword evidence="2" id="KW-1185">Reference proteome</keyword>
<comment type="caution">
    <text evidence="1">The sequence shown here is derived from an EMBL/GenBank/DDBJ whole genome shotgun (WGS) entry which is preliminary data.</text>
</comment>
<proteinExistence type="predicted"/>
<dbReference type="AlphaFoldDB" id="A0A4C1VSE0"/>
<organism evidence="1 2">
    <name type="scientific">Eumeta variegata</name>
    <name type="common">Bagworm moth</name>
    <name type="synonym">Eumeta japonica</name>
    <dbReference type="NCBI Taxonomy" id="151549"/>
    <lineage>
        <taxon>Eukaryota</taxon>
        <taxon>Metazoa</taxon>
        <taxon>Ecdysozoa</taxon>
        <taxon>Arthropoda</taxon>
        <taxon>Hexapoda</taxon>
        <taxon>Insecta</taxon>
        <taxon>Pterygota</taxon>
        <taxon>Neoptera</taxon>
        <taxon>Endopterygota</taxon>
        <taxon>Lepidoptera</taxon>
        <taxon>Glossata</taxon>
        <taxon>Ditrysia</taxon>
        <taxon>Tineoidea</taxon>
        <taxon>Psychidae</taxon>
        <taxon>Oiketicinae</taxon>
        <taxon>Eumeta</taxon>
    </lineage>
</organism>
<sequence>MKYFTRLKETPLDSPVLRSGNVHFEANNTRRAGVEGLISKSFNLKSREDLAQQWRDYNLIEPSPAVDEGVQWQGVTLQTWRVVNCITVVNTNIPTDGHAAPDPCPETFAAVLRFSAEWV</sequence>
<evidence type="ECO:0000313" key="2">
    <source>
        <dbReference type="Proteomes" id="UP000299102"/>
    </source>
</evidence>
<accession>A0A4C1VSE0</accession>
<evidence type="ECO:0000313" key="1">
    <source>
        <dbReference type="EMBL" id="GBP40724.1"/>
    </source>
</evidence>